<feature type="domain" description="DUF2281" evidence="3">
    <location>
        <begin position="47"/>
        <end position="72"/>
    </location>
</feature>
<evidence type="ECO:0000259" key="3">
    <source>
        <dbReference type="Pfam" id="PF10047"/>
    </source>
</evidence>
<dbReference type="Gene3D" id="3.40.1620.10">
    <property type="entry name" value="YefM-like domain"/>
    <property type="match status" value="1"/>
</dbReference>
<dbReference type="SUPFAM" id="SSF143120">
    <property type="entry name" value="YefM-like"/>
    <property type="match status" value="1"/>
</dbReference>
<evidence type="ECO:0000313" key="4">
    <source>
        <dbReference type="EMBL" id="QDL06878.1"/>
    </source>
</evidence>
<dbReference type="NCBIfam" id="TIGR01552">
    <property type="entry name" value="phd_fam"/>
    <property type="match status" value="1"/>
</dbReference>
<gene>
    <name evidence="4" type="ORF">DP114_02240</name>
</gene>
<protein>
    <recommendedName>
        <fullName evidence="2">Antitoxin</fullName>
    </recommendedName>
</protein>
<dbReference type="InterPro" id="IPR006442">
    <property type="entry name" value="Antitoxin_Phd/YefM"/>
</dbReference>
<dbReference type="KEGG" id="bsen:DP114_02240"/>
<dbReference type="Pfam" id="PF10047">
    <property type="entry name" value="DUF2281"/>
    <property type="match status" value="1"/>
</dbReference>
<dbReference type="AlphaFoldDB" id="A0A856M7T8"/>
<dbReference type="Proteomes" id="UP000503129">
    <property type="component" value="Chromosome"/>
</dbReference>
<comment type="similarity">
    <text evidence="1 2">Belongs to the phD/YefM antitoxin family.</text>
</comment>
<dbReference type="InterPro" id="IPR051416">
    <property type="entry name" value="phD-YefM_TA_antitoxins"/>
</dbReference>
<proteinExistence type="inferred from homology"/>
<dbReference type="PANTHER" id="PTHR35377:SF4">
    <property type="entry name" value="PREVENT-HOST-DEATH FAMILY PROTEIN"/>
    <property type="match status" value="1"/>
</dbReference>
<dbReference type="InterPro" id="IPR018739">
    <property type="entry name" value="DUF2281"/>
</dbReference>
<dbReference type="InterPro" id="IPR036165">
    <property type="entry name" value="YefM-like_sf"/>
</dbReference>
<comment type="function">
    <text evidence="2">Antitoxin component of a type II toxin-antitoxin (TA) system.</text>
</comment>
<dbReference type="EMBL" id="CP030118">
    <property type="protein sequence ID" value="QDL06878.1"/>
    <property type="molecule type" value="Genomic_DNA"/>
</dbReference>
<keyword evidence="5" id="KW-1185">Reference proteome</keyword>
<accession>A0A856M7T8</accession>
<sequence>MQEITLAEASKNFSELIEAVMSGEEVVITKDNQPVVKLTPVSPERRSLFGSAKGLITVSDDFDEPLEDFKDYM</sequence>
<reference evidence="4 5" key="1">
    <citation type="submission" date="2018-06" db="EMBL/GenBank/DDBJ databases">
        <title>Comparative genomics of Brasilonema spp. strains.</title>
        <authorList>
            <person name="Alvarenga D.O."/>
            <person name="Fiore M.F."/>
            <person name="Varani A.M."/>
        </authorList>
    </citation>
    <scope>NUCLEOTIDE SEQUENCE [LARGE SCALE GENOMIC DNA]</scope>
    <source>
        <strain evidence="4 5">CENA114</strain>
    </source>
</reference>
<dbReference type="Pfam" id="PF02604">
    <property type="entry name" value="PhdYeFM_antitox"/>
    <property type="match status" value="1"/>
</dbReference>
<evidence type="ECO:0000256" key="2">
    <source>
        <dbReference type="RuleBase" id="RU362080"/>
    </source>
</evidence>
<dbReference type="PANTHER" id="PTHR35377">
    <property type="entry name" value="ANTITOXIN VAPB49-RELATED-RELATED"/>
    <property type="match status" value="1"/>
</dbReference>
<evidence type="ECO:0000313" key="5">
    <source>
        <dbReference type="Proteomes" id="UP000503129"/>
    </source>
</evidence>
<organism evidence="4 5">
    <name type="scientific">Brasilonema sennae CENA114</name>
    <dbReference type="NCBI Taxonomy" id="415709"/>
    <lineage>
        <taxon>Bacteria</taxon>
        <taxon>Bacillati</taxon>
        <taxon>Cyanobacteriota</taxon>
        <taxon>Cyanophyceae</taxon>
        <taxon>Nostocales</taxon>
        <taxon>Scytonemataceae</taxon>
        <taxon>Brasilonema</taxon>
        <taxon>Bromeliae group (in: Brasilonema)</taxon>
    </lineage>
</organism>
<evidence type="ECO:0000256" key="1">
    <source>
        <dbReference type="ARBA" id="ARBA00009981"/>
    </source>
</evidence>
<dbReference type="RefSeq" id="WP_169267384.1">
    <property type="nucleotide sequence ID" value="NZ_CAWOXK010000001.1"/>
</dbReference>
<name>A0A856M7T8_9CYAN</name>